<sequence>MSMLIVQGVHAGTPLHHAEKRGLEQTVKLLLTSGGFSEKWMIVKLAHDVARIKGNINIVRTIESHICYFSAWLREFYGPGFLRAFAPQDLSRKMPGTVLFLVFYLPTYQINLLNPRLITCSLAAVIPQGSSHPMTAEEAGAFDISFFPSSLIF</sequence>
<reference evidence="1" key="1">
    <citation type="journal article" date="2023" name="Mol. Ecol. Resour.">
        <title>Chromosome-level genome assembly of a triploid poplar Populus alba 'Berolinensis'.</title>
        <authorList>
            <person name="Chen S."/>
            <person name="Yu Y."/>
            <person name="Wang X."/>
            <person name="Wang S."/>
            <person name="Zhang T."/>
            <person name="Zhou Y."/>
            <person name="He R."/>
            <person name="Meng N."/>
            <person name="Wang Y."/>
            <person name="Liu W."/>
            <person name="Liu Z."/>
            <person name="Liu J."/>
            <person name="Guo Q."/>
            <person name="Huang H."/>
            <person name="Sederoff R.R."/>
            <person name="Wang G."/>
            <person name="Qu G."/>
            <person name="Chen S."/>
        </authorList>
    </citation>
    <scope>NUCLEOTIDE SEQUENCE</scope>
    <source>
        <strain evidence="1">SC-2020</strain>
    </source>
</reference>
<dbReference type="AlphaFoldDB" id="A0AAD6ME90"/>
<comment type="caution">
    <text evidence="1">The sequence shown here is derived from an EMBL/GenBank/DDBJ whole genome shotgun (WGS) entry which is preliminary data.</text>
</comment>
<dbReference type="Proteomes" id="UP001164929">
    <property type="component" value="Chromosome 9"/>
</dbReference>
<evidence type="ECO:0000313" key="1">
    <source>
        <dbReference type="EMBL" id="KAJ6983936.1"/>
    </source>
</evidence>
<dbReference type="EMBL" id="JAQIZT010000009">
    <property type="protein sequence ID" value="KAJ6983936.1"/>
    <property type="molecule type" value="Genomic_DNA"/>
</dbReference>
<evidence type="ECO:0000313" key="2">
    <source>
        <dbReference type="Proteomes" id="UP001164929"/>
    </source>
</evidence>
<organism evidence="1 2">
    <name type="scientific">Populus alba x Populus x berolinensis</name>
    <dbReference type="NCBI Taxonomy" id="444605"/>
    <lineage>
        <taxon>Eukaryota</taxon>
        <taxon>Viridiplantae</taxon>
        <taxon>Streptophyta</taxon>
        <taxon>Embryophyta</taxon>
        <taxon>Tracheophyta</taxon>
        <taxon>Spermatophyta</taxon>
        <taxon>Magnoliopsida</taxon>
        <taxon>eudicotyledons</taxon>
        <taxon>Gunneridae</taxon>
        <taxon>Pentapetalae</taxon>
        <taxon>rosids</taxon>
        <taxon>fabids</taxon>
        <taxon>Malpighiales</taxon>
        <taxon>Salicaceae</taxon>
        <taxon>Saliceae</taxon>
        <taxon>Populus</taxon>
    </lineage>
</organism>
<keyword evidence="2" id="KW-1185">Reference proteome</keyword>
<proteinExistence type="predicted"/>
<accession>A0AAD6ME90</accession>
<protein>
    <submittedName>
        <fullName evidence="1">Uncharacterized protein</fullName>
    </submittedName>
</protein>
<gene>
    <name evidence="1" type="ORF">NC653_022223</name>
</gene>
<name>A0AAD6ME90_9ROSI</name>